<evidence type="ECO:0000313" key="1">
    <source>
        <dbReference type="EMBL" id="MET9848860.1"/>
    </source>
</evidence>
<keyword evidence="2" id="KW-1185">Reference proteome</keyword>
<dbReference type="EMBL" id="JBEXPZ010000045">
    <property type="protein sequence ID" value="MET9848860.1"/>
    <property type="molecule type" value="Genomic_DNA"/>
</dbReference>
<gene>
    <name evidence="1" type="ORF">ABZZ21_30835</name>
</gene>
<organism evidence="1 2">
    <name type="scientific">Streptomyces ossamyceticus</name>
    <dbReference type="NCBI Taxonomy" id="249581"/>
    <lineage>
        <taxon>Bacteria</taxon>
        <taxon>Bacillati</taxon>
        <taxon>Actinomycetota</taxon>
        <taxon>Actinomycetes</taxon>
        <taxon>Kitasatosporales</taxon>
        <taxon>Streptomycetaceae</taxon>
        <taxon>Streptomyces</taxon>
    </lineage>
</organism>
<reference evidence="1 2" key="1">
    <citation type="submission" date="2024-06" db="EMBL/GenBank/DDBJ databases">
        <title>The Natural Products Discovery Center: Release of the First 8490 Sequenced Strains for Exploring Actinobacteria Biosynthetic Diversity.</title>
        <authorList>
            <person name="Kalkreuter E."/>
            <person name="Kautsar S.A."/>
            <person name="Yang D."/>
            <person name="Bader C.D."/>
            <person name="Teijaro C.N."/>
            <person name="Fluegel L."/>
            <person name="Davis C.M."/>
            <person name="Simpson J.R."/>
            <person name="Lauterbach L."/>
            <person name="Steele A.D."/>
            <person name="Gui C."/>
            <person name="Meng S."/>
            <person name="Li G."/>
            <person name="Viehrig K."/>
            <person name="Ye F."/>
            <person name="Su P."/>
            <person name="Kiefer A.F."/>
            <person name="Nichols A."/>
            <person name="Cepeda A.J."/>
            <person name="Yan W."/>
            <person name="Fan B."/>
            <person name="Jiang Y."/>
            <person name="Adhikari A."/>
            <person name="Zheng C.-J."/>
            <person name="Schuster L."/>
            <person name="Cowan T.M."/>
            <person name="Smanski M.J."/>
            <person name="Chevrette M.G."/>
            <person name="De Carvalho L.P.S."/>
            <person name="Shen B."/>
        </authorList>
    </citation>
    <scope>NUCLEOTIDE SEQUENCE [LARGE SCALE GENOMIC DNA]</scope>
    <source>
        <strain evidence="1 2">NPDC006434</strain>
    </source>
</reference>
<name>A0ABV2V6F0_9ACTN</name>
<comment type="caution">
    <text evidence="1">The sequence shown here is derived from an EMBL/GenBank/DDBJ whole genome shotgun (WGS) entry which is preliminary data.</text>
</comment>
<dbReference type="Proteomes" id="UP001550210">
    <property type="component" value="Unassembled WGS sequence"/>
</dbReference>
<proteinExistence type="predicted"/>
<accession>A0ABV2V6F0</accession>
<protein>
    <submittedName>
        <fullName evidence="1">Uncharacterized protein</fullName>
    </submittedName>
</protein>
<sequence>MTLQDLDLKYVNGVLTTSKSIHTTGSLTVGGSFTLGGVVSTSYPPVPVPSDHGLLGWSYDPSFALSTLTPTLGTVYLSAVYIRQAVTISKLWFMLGTAATTPTSGQNWIGLVNSSGTILSTASLDSVITSGNAPKSATLSAAQAVTAGTYWVALLFNAAAAPVIYKTAMPFTGFGVVNQATASYRYATAGTSQTSLSAITMSSNSAGQSIWVAAS</sequence>
<evidence type="ECO:0000313" key="2">
    <source>
        <dbReference type="Proteomes" id="UP001550210"/>
    </source>
</evidence>
<dbReference type="RefSeq" id="WP_355401004.1">
    <property type="nucleotide sequence ID" value="NZ_JBEXPZ010000045.1"/>
</dbReference>